<dbReference type="InterPro" id="IPR050161">
    <property type="entry name" value="Siro_Cobalamin_biosynth"/>
</dbReference>
<reference evidence="9 11" key="1">
    <citation type="submission" date="2014-02" db="EMBL/GenBank/DDBJ databases">
        <title>Aquamicrobium defluvii Genome sequencing.</title>
        <authorList>
            <person name="Wang X."/>
        </authorList>
    </citation>
    <scope>NUCLEOTIDE SEQUENCE [LARGE SCALE GENOMIC DNA]</scope>
    <source>
        <strain evidence="9 11">W13Z1</strain>
    </source>
</reference>
<dbReference type="Gene3D" id="3.40.1010.10">
    <property type="entry name" value="Cobalt-precorrin-4 Transmethylase, Domain 1"/>
    <property type="match status" value="1"/>
</dbReference>
<keyword evidence="3 9" id="KW-0489">Methyltransferase</keyword>
<dbReference type="GO" id="GO:0019354">
    <property type="term" value="P:siroheme biosynthetic process"/>
    <property type="evidence" value="ECO:0007669"/>
    <property type="project" value="UniProtKB-UniPathway"/>
</dbReference>
<dbReference type="EMBL" id="JENY01000004">
    <property type="protein sequence ID" value="EXL09933.1"/>
    <property type="molecule type" value="Genomic_DNA"/>
</dbReference>
<dbReference type="InterPro" id="IPR000878">
    <property type="entry name" value="4pyrrol_Mease"/>
</dbReference>
<comment type="similarity">
    <text evidence="1">Belongs to the precorrin methyltransferase family.</text>
</comment>
<evidence type="ECO:0000256" key="6">
    <source>
        <dbReference type="ARBA" id="ARBA00023244"/>
    </source>
</evidence>
<evidence type="ECO:0000313" key="11">
    <source>
        <dbReference type="Proteomes" id="UP000019849"/>
    </source>
</evidence>
<dbReference type="HOGENOM" id="CLU_011276_7_0_5"/>
<dbReference type="PATRIC" id="fig|69279.3.peg.903"/>
<dbReference type="NCBIfam" id="TIGR01469">
    <property type="entry name" value="cobA_cysG_Cterm"/>
    <property type="match status" value="1"/>
</dbReference>
<dbReference type="UniPathway" id="UPA00262">
    <property type="reaction ID" value="UER00211"/>
</dbReference>
<keyword evidence="12" id="KW-1185">Reference proteome</keyword>
<dbReference type="InterPro" id="IPR006366">
    <property type="entry name" value="CobA/CysG_C"/>
</dbReference>
<dbReference type="EC" id="2.1.1.107" evidence="2"/>
<sequence>MSLDTPKAALADALARLDFEPRVLENGHVWLAGAGPGDPRLLTLDVLGALAQADALVHDALVSAEIVAVAAQAEKFHVGKRGGRLSIPQEEINTLLVKLGREGRKVVRLKGGHPYVFGRGGEEARALAEAGIPWRVLPGITSAFGGLTSAGIPATMRGINGAIILATGFAAVSDDRPDWAALARTGQPIVIYMGLTHMAATVADLLSGGLSPDTPAALIENATLTHERTVVATLGTLVSAAEREQIVSPALIVVGHIVALRDKLEGRP</sequence>
<dbReference type="CDD" id="cd11642">
    <property type="entry name" value="SUMT"/>
    <property type="match status" value="1"/>
</dbReference>
<evidence type="ECO:0000256" key="3">
    <source>
        <dbReference type="ARBA" id="ARBA00022603"/>
    </source>
</evidence>
<gene>
    <name evidence="9" type="ORF">BG36_18400</name>
    <name evidence="10" type="ORF">DES43_101101</name>
</gene>
<dbReference type="Gene3D" id="3.30.950.10">
    <property type="entry name" value="Methyltransferase, Cobalt-precorrin-4 Transmethylase, Domain 2"/>
    <property type="match status" value="1"/>
</dbReference>
<dbReference type="GO" id="GO:0004851">
    <property type="term" value="F:uroporphyrin-III C-methyltransferase activity"/>
    <property type="evidence" value="ECO:0007669"/>
    <property type="project" value="UniProtKB-EC"/>
</dbReference>
<dbReference type="eggNOG" id="COG0007">
    <property type="taxonomic scope" value="Bacteria"/>
</dbReference>
<dbReference type="STRING" id="69279.BG36_18400"/>
<evidence type="ECO:0000313" key="10">
    <source>
        <dbReference type="EMBL" id="TDR38035.1"/>
    </source>
</evidence>
<keyword evidence="5" id="KW-0949">S-adenosyl-L-methionine</keyword>
<dbReference type="FunFam" id="3.40.1010.10:FF:000001">
    <property type="entry name" value="Siroheme synthase"/>
    <property type="match status" value="1"/>
</dbReference>
<dbReference type="InterPro" id="IPR014776">
    <property type="entry name" value="4pyrrole_Mease_sub2"/>
</dbReference>
<evidence type="ECO:0000256" key="5">
    <source>
        <dbReference type="ARBA" id="ARBA00022691"/>
    </source>
</evidence>
<feature type="domain" description="Tetrapyrrole methylase" evidence="8">
    <location>
        <begin position="29"/>
        <end position="237"/>
    </location>
</feature>
<organism evidence="9 11">
    <name type="scientific">Aquamicrobium defluvii</name>
    <dbReference type="NCBI Taxonomy" id="69279"/>
    <lineage>
        <taxon>Bacteria</taxon>
        <taxon>Pseudomonadati</taxon>
        <taxon>Pseudomonadota</taxon>
        <taxon>Alphaproteobacteria</taxon>
        <taxon>Hyphomicrobiales</taxon>
        <taxon>Phyllobacteriaceae</taxon>
        <taxon>Aquamicrobium</taxon>
    </lineage>
</organism>
<evidence type="ECO:0000256" key="2">
    <source>
        <dbReference type="ARBA" id="ARBA00012162"/>
    </source>
</evidence>
<dbReference type="OrthoDB" id="9815856at2"/>
<name>A0A011UVS6_9HYPH</name>
<accession>A0A011UVS6</accession>
<evidence type="ECO:0000256" key="1">
    <source>
        <dbReference type="ARBA" id="ARBA00005879"/>
    </source>
</evidence>
<evidence type="ECO:0000256" key="4">
    <source>
        <dbReference type="ARBA" id="ARBA00022679"/>
    </source>
</evidence>
<dbReference type="Proteomes" id="UP000294958">
    <property type="component" value="Unassembled WGS sequence"/>
</dbReference>
<evidence type="ECO:0000256" key="7">
    <source>
        <dbReference type="ARBA" id="ARBA00025705"/>
    </source>
</evidence>
<keyword evidence="6" id="KW-0627">Porphyrin biosynthesis</keyword>
<dbReference type="RefSeq" id="WP_035023897.1">
    <property type="nucleotide sequence ID" value="NZ_KK073879.1"/>
</dbReference>
<dbReference type="AlphaFoldDB" id="A0A011UVS6"/>
<keyword evidence="4 9" id="KW-0808">Transferase</keyword>
<evidence type="ECO:0000313" key="9">
    <source>
        <dbReference type="EMBL" id="EXL09933.1"/>
    </source>
</evidence>
<evidence type="ECO:0000259" key="8">
    <source>
        <dbReference type="Pfam" id="PF00590"/>
    </source>
</evidence>
<dbReference type="PANTHER" id="PTHR45790:SF3">
    <property type="entry name" value="S-ADENOSYL-L-METHIONINE-DEPENDENT UROPORPHYRINOGEN III METHYLTRANSFERASE, CHLOROPLASTIC"/>
    <property type="match status" value="1"/>
</dbReference>
<dbReference type="GO" id="GO:0032259">
    <property type="term" value="P:methylation"/>
    <property type="evidence" value="ECO:0007669"/>
    <property type="project" value="UniProtKB-KW"/>
</dbReference>
<dbReference type="Pfam" id="PF00590">
    <property type="entry name" value="TP_methylase"/>
    <property type="match status" value="1"/>
</dbReference>
<protein>
    <recommendedName>
        <fullName evidence="2">uroporphyrinogen-III C-methyltransferase</fullName>
        <ecNumber evidence="2">2.1.1.107</ecNumber>
    </recommendedName>
</protein>
<dbReference type="InterPro" id="IPR014777">
    <property type="entry name" value="4pyrrole_Mease_sub1"/>
</dbReference>
<comment type="pathway">
    <text evidence="7">Porphyrin-containing compound metabolism; siroheme biosynthesis; precorrin-2 from uroporphyrinogen III: step 1/1.</text>
</comment>
<dbReference type="PANTHER" id="PTHR45790">
    <property type="entry name" value="SIROHEME SYNTHASE-RELATED"/>
    <property type="match status" value="1"/>
</dbReference>
<evidence type="ECO:0000313" key="12">
    <source>
        <dbReference type="Proteomes" id="UP000294958"/>
    </source>
</evidence>
<dbReference type="InterPro" id="IPR035996">
    <property type="entry name" value="4pyrrol_Methylase_sf"/>
</dbReference>
<proteinExistence type="inferred from homology"/>
<dbReference type="NCBIfam" id="NF004790">
    <property type="entry name" value="PRK06136.1"/>
    <property type="match status" value="1"/>
</dbReference>
<reference evidence="10 12" key="2">
    <citation type="submission" date="2019-03" db="EMBL/GenBank/DDBJ databases">
        <title>Genomic Encyclopedia of Type Strains, Phase IV (KMG-IV): sequencing the most valuable type-strain genomes for metagenomic binning, comparative biology and taxonomic classification.</title>
        <authorList>
            <person name="Goeker M."/>
        </authorList>
    </citation>
    <scope>NUCLEOTIDE SEQUENCE [LARGE SCALE GENOMIC DNA]</scope>
    <source>
        <strain evidence="10 12">DSM 11603</strain>
    </source>
</reference>
<dbReference type="SUPFAM" id="SSF53790">
    <property type="entry name" value="Tetrapyrrole methylase"/>
    <property type="match status" value="1"/>
</dbReference>
<dbReference type="EMBL" id="SNZF01000001">
    <property type="protein sequence ID" value="TDR38035.1"/>
    <property type="molecule type" value="Genomic_DNA"/>
</dbReference>
<comment type="caution">
    <text evidence="9">The sequence shown here is derived from an EMBL/GenBank/DDBJ whole genome shotgun (WGS) entry which is preliminary data.</text>
</comment>
<dbReference type="Proteomes" id="UP000019849">
    <property type="component" value="Unassembled WGS sequence"/>
</dbReference>